<name>A0A0V1L6M4_9BILA</name>
<comment type="caution">
    <text evidence="1">The sequence shown here is derived from an EMBL/GenBank/DDBJ whole genome shotgun (WGS) entry which is preliminary data.</text>
</comment>
<keyword evidence="2" id="KW-1185">Reference proteome</keyword>
<dbReference type="EMBL" id="JYDW01000133">
    <property type="protein sequence ID" value="KRZ54638.1"/>
    <property type="molecule type" value="Genomic_DNA"/>
</dbReference>
<evidence type="ECO:0000313" key="2">
    <source>
        <dbReference type="Proteomes" id="UP000054721"/>
    </source>
</evidence>
<dbReference type="OrthoDB" id="5920040at2759"/>
<reference evidence="1 2" key="1">
    <citation type="submission" date="2015-05" db="EMBL/GenBank/DDBJ databases">
        <title>Evolution of Trichinella species and genotypes.</title>
        <authorList>
            <person name="Korhonen P.K."/>
            <person name="Edoardo P."/>
            <person name="Giuseppe L.R."/>
            <person name="Gasser R.B."/>
        </authorList>
    </citation>
    <scope>NUCLEOTIDE SEQUENCE [LARGE SCALE GENOMIC DNA]</scope>
    <source>
        <strain evidence="1">ISS10</strain>
    </source>
</reference>
<dbReference type="STRING" id="6335.A0A0V1L6M4"/>
<dbReference type="Proteomes" id="UP000054721">
    <property type="component" value="Unassembled WGS sequence"/>
</dbReference>
<gene>
    <name evidence="1" type="ORF">T02_2911</name>
</gene>
<proteinExistence type="predicted"/>
<accession>A0A0V1L6M4</accession>
<evidence type="ECO:0000313" key="1">
    <source>
        <dbReference type="EMBL" id="KRZ54638.1"/>
    </source>
</evidence>
<dbReference type="AlphaFoldDB" id="A0A0V1L6M4"/>
<sequence length="233" mass="26434">MKFSQYSTDSPGGSICIIANRENDCSKRLRLCFLRLREGHRVAACNTKGSCQKQAVMDDIILDRTGEYRRRWAVKGCEPSKWAVQGGKSRKHRSLRRSCSLLWTSILLQTAHSKLHNEDGNSMTKSVPEALNLKGPLESVSIEPLGNSGSGCKRVRRFSYLAPLKLAEDFTNLYTSFDVLIWLDYYYEFIDQKIIKDLDGEPIAIHSTLGWIVCDSIPENVPTTRIRAMFVKI</sequence>
<protein>
    <submittedName>
        <fullName evidence="1">Uncharacterized protein</fullName>
    </submittedName>
</protein>
<organism evidence="1 2">
    <name type="scientific">Trichinella nativa</name>
    <dbReference type="NCBI Taxonomy" id="6335"/>
    <lineage>
        <taxon>Eukaryota</taxon>
        <taxon>Metazoa</taxon>
        <taxon>Ecdysozoa</taxon>
        <taxon>Nematoda</taxon>
        <taxon>Enoplea</taxon>
        <taxon>Dorylaimia</taxon>
        <taxon>Trichinellida</taxon>
        <taxon>Trichinellidae</taxon>
        <taxon>Trichinella</taxon>
    </lineage>
</organism>